<dbReference type="KEGG" id="gtt:GUITHDRAFT_67251"/>
<organism evidence="2">
    <name type="scientific">Guillardia theta (strain CCMP2712)</name>
    <name type="common">Cryptophyte</name>
    <dbReference type="NCBI Taxonomy" id="905079"/>
    <lineage>
        <taxon>Eukaryota</taxon>
        <taxon>Cryptophyceae</taxon>
        <taxon>Pyrenomonadales</taxon>
        <taxon>Geminigeraceae</taxon>
        <taxon>Guillardia</taxon>
    </lineage>
</organism>
<dbReference type="PROSITE" id="PS50076">
    <property type="entry name" value="DNAJ_2"/>
    <property type="match status" value="1"/>
</dbReference>
<accession>L1JQ27</accession>
<dbReference type="InterPro" id="IPR036869">
    <property type="entry name" value="J_dom_sf"/>
</dbReference>
<name>L1JQ27_GUITC</name>
<feature type="domain" description="J" evidence="1">
    <location>
        <begin position="1"/>
        <end position="59"/>
    </location>
</feature>
<dbReference type="EnsemblProtists" id="EKX50369">
    <property type="protein sequence ID" value="EKX50369"/>
    <property type="gene ID" value="GUITHDRAFT_67251"/>
</dbReference>
<sequence>SSGEIRRAYHKLSLQYHPDKVGDKSDEEKAASNAKFLKVSSAYEVLANEKSRQSYDVQLVWCAAIP</sequence>
<feature type="non-terminal residue" evidence="2">
    <location>
        <position position="1"/>
    </location>
</feature>
<keyword evidence="4" id="KW-1185">Reference proteome</keyword>
<dbReference type="GeneID" id="17306930"/>
<proteinExistence type="predicted"/>
<dbReference type="PANTHER" id="PTHR24074">
    <property type="entry name" value="CO-CHAPERONE PROTEIN DJLA"/>
    <property type="match status" value="1"/>
</dbReference>
<reference evidence="2 4" key="1">
    <citation type="journal article" date="2012" name="Nature">
        <title>Algal genomes reveal evolutionary mosaicism and the fate of nucleomorphs.</title>
        <authorList>
            <consortium name="DOE Joint Genome Institute"/>
            <person name="Curtis B.A."/>
            <person name="Tanifuji G."/>
            <person name="Burki F."/>
            <person name="Gruber A."/>
            <person name="Irimia M."/>
            <person name="Maruyama S."/>
            <person name="Arias M.C."/>
            <person name="Ball S.G."/>
            <person name="Gile G.H."/>
            <person name="Hirakawa Y."/>
            <person name="Hopkins J.F."/>
            <person name="Kuo A."/>
            <person name="Rensing S.A."/>
            <person name="Schmutz J."/>
            <person name="Symeonidi A."/>
            <person name="Elias M."/>
            <person name="Eveleigh R.J."/>
            <person name="Herman E.K."/>
            <person name="Klute M.J."/>
            <person name="Nakayama T."/>
            <person name="Obornik M."/>
            <person name="Reyes-Prieto A."/>
            <person name="Armbrust E.V."/>
            <person name="Aves S.J."/>
            <person name="Beiko R.G."/>
            <person name="Coutinho P."/>
            <person name="Dacks J.B."/>
            <person name="Durnford D.G."/>
            <person name="Fast N.M."/>
            <person name="Green B.R."/>
            <person name="Grisdale C.J."/>
            <person name="Hempel F."/>
            <person name="Henrissat B."/>
            <person name="Hoppner M.P."/>
            <person name="Ishida K."/>
            <person name="Kim E."/>
            <person name="Koreny L."/>
            <person name="Kroth P.G."/>
            <person name="Liu Y."/>
            <person name="Malik S.B."/>
            <person name="Maier U.G."/>
            <person name="McRose D."/>
            <person name="Mock T."/>
            <person name="Neilson J.A."/>
            <person name="Onodera N.T."/>
            <person name="Poole A.M."/>
            <person name="Pritham E.J."/>
            <person name="Richards T.A."/>
            <person name="Rocap G."/>
            <person name="Roy S.W."/>
            <person name="Sarai C."/>
            <person name="Schaack S."/>
            <person name="Shirato S."/>
            <person name="Slamovits C.H."/>
            <person name="Spencer D.F."/>
            <person name="Suzuki S."/>
            <person name="Worden A.Z."/>
            <person name="Zauner S."/>
            <person name="Barry K."/>
            <person name="Bell C."/>
            <person name="Bharti A.K."/>
            <person name="Crow J.A."/>
            <person name="Grimwood J."/>
            <person name="Kramer R."/>
            <person name="Lindquist E."/>
            <person name="Lucas S."/>
            <person name="Salamov A."/>
            <person name="McFadden G.I."/>
            <person name="Lane C.E."/>
            <person name="Keeling P.J."/>
            <person name="Gray M.W."/>
            <person name="Grigoriev I.V."/>
            <person name="Archibald J.M."/>
        </authorList>
    </citation>
    <scope>NUCLEOTIDE SEQUENCE</scope>
    <source>
        <strain evidence="2 4">CCMP2712</strain>
    </source>
</reference>
<dbReference type="HOGENOM" id="CLU_017633_18_2_1"/>
<dbReference type="SUPFAM" id="SSF46565">
    <property type="entry name" value="Chaperone J-domain"/>
    <property type="match status" value="1"/>
</dbReference>
<dbReference type="EMBL" id="JH992979">
    <property type="protein sequence ID" value="EKX50369.1"/>
    <property type="molecule type" value="Genomic_DNA"/>
</dbReference>
<dbReference type="STRING" id="905079.L1JQ27"/>
<evidence type="ECO:0000313" key="4">
    <source>
        <dbReference type="Proteomes" id="UP000011087"/>
    </source>
</evidence>
<gene>
    <name evidence="2" type="ORF">GUITHDRAFT_67251</name>
</gene>
<dbReference type="Proteomes" id="UP000011087">
    <property type="component" value="Unassembled WGS sequence"/>
</dbReference>
<dbReference type="CDD" id="cd06257">
    <property type="entry name" value="DnaJ"/>
    <property type="match status" value="1"/>
</dbReference>
<dbReference type="AlphaFoldDB" id="L1JQ27"/>
<dbReference type="Gene3D" id="1.10.287.110">
    <property type="entry name" value="DnaJ domain"/>
    <property type="match status" value="1"/>
</dbReference>
<evidence type="ECO:0000313" key="3">
    <source>
        <dbReference type="EnsemblProtists" id="EKX50369"/>
    </source>
</evidence>
<dbReference type="RefSeq" id="XP_005837349.1">
    <property type="nucleotide sequence ID" value="XM_005837292.1"/>
</dbReference>
<reference evidence="3" key="3">
    <citation type="submission" date="2016-03" db="UniProtKB">
        <authorList>
            <consortium name="EnsemblProtists"/>
        </authorList>
    </citation>
    <scope>IDENTIFICATION</scope>
</reference>
<dbReference type="OrthoDB" id="10250354at2759"/>
<dbReference type="PRINTS" id="PR00625">
    <property type="entry name" value="JDOMAIN"/>
</dbReference>
<dbReference type="InterPro" id="IPR050817">
    <property type="entry name" value="DjlA_DnaK_co-chaperone"/>
</dbReference>
<protein>
    <recommendedName>
        <fullName evidence="1">J domain-containing protein</fullName>
    </recommendedName>
</protein>
<dbReference type="PaxDb" id="55529-EKX50369"/>
<reference evidence="4" key="2">
    <citation type="submission" date="2012-11" db="EMBL/GenBank/DDBJ databases">
        <authorList>
            <person name="Kuo A."/>
            <person name="Curtis B.A."/>
            <person name="Tanifuji G."/>
            <person name="Burki F."/>
            <person name="Gruber A."/>
            <person name="Irimia M."/>
            <person name="Maruyama S."/>
            <person name="Arias M.C."/>
            <person name="Ball S.G."/>
            <person name="Gile G.H."/>
            <person name="Hirakawa Y."/>
            <person name="Hopkins J.F."/>
            <person name="Rensing S.A."/>
            <person name="Schmutz J."/>
            <person name="Symeonidi A."/>
            <person name="Elias M."/>
            <person name="Eveleigh R.J."/>
            <person name="Herman E.K."/>
            <person name="Klute M.J."/>
            <person name="Nakayama T."/>
            <person name="Obornik M."/>
            <person name="Reyes-Prieto A."/>
            <person name="Armbrust E.V."/>
            <person name="Aves S.J."/>
            <person name="Beiko R.G."/>
            <person name="Coutinho P."/>
            <person name="Dacks J.B."/>
            <person name="Durnford D.G."/>
            <person name="Fast N.M."/>
            <person name="Green B.R."/>
            <person name="Grisdale C."/>
            <person name="Hempe F."/>
            <person name="Henrissat B."/>
            <person name="Hoppner M.P."/>
            <person name="Ishida K.-I."/>
            <person name="Kim E."/>
            <person name="Koreny L."/>
            <person name="Kroth P.G."/>
            <person name="Liu Y."/>
            <person name="Malik S.-B."/>
            <person name="Maier U.G."/>
            <person name="McRose D."/>
            <person name="Mock T."/>
            <person name="Neilson J.A."/>
            <person name="Onodera N.T."/>
            <person name="Poole A.M."/>
            <person name="Pritham E.J."/>
            <person name="Richards T.A."/>
            <person name="Rocap G."/>
            <person name="Roy S.W."/>
            <person name="Sarai C."/>
            <person name="Schaack S."/>
            <person name="Shirato S."/>
            <person name="Slamovits C.H."/>
            <person name="Spencer D.F."/>
            <person name="Suzuki S."/>
            <person name="Worden A.Z."/>
            <person name="Zauner S."/>
            <person name="Barry K."/>
            <person name="Bell C."/>
            <person name="Bharti A.K."/>
            <person name="Crow J.A."/>
            <person name="Grimwood J."/>
            <person name="Kramer R."/>
            <person name="Lindquist E."/>
            <person name="Lucas S."/>
            <person name="Salamov A."/>
            <person name="McFadden G.I."/>
            <person name="Lane C.E."/>
            <person name="Keeling P.J."/>
            <person name="Gray M.W."/>
            <person name="Grigoriev I.V."/>
            <person name="Archibald J.M."/>
        </authorList>
    </citation>
    <scope>NUCLEOTIDE SEQUENCE</scope>
    <source>
        <strain evidence="4">CCMP2712</strain>
    </source>
</reference>
<dbReference type="InterPro" id="IPR001623">
    <property type="entry name" value="DnaJ_domain"/>
</dbReference>
<evidence type="ECO:0000313" key="2">
    <source>
        <dbReference type="EMBL" id="EKX50369.1"/>
    </source>
</evidence>
<evidence type="ECO:0000259" key="1">
    <source>
        <dbReference type="PROSITE" id="PS50076"/>
    </source>
</evidence>
<dbReference type="SMART" id="SM00271">
    <property type="entry name" value="DnaJ"/>
    <property type="match status" value="1"/>
</dbReference>
<dbReference type="Pfam" id="PF00226">
    <property type="entry name" value="DnaJ"/>
    <property type="match status" value="1"/>
</dbReference>